<protein>
    <submittedName>
        <fullName evidence="3">Membrane fusion protein, cobalt-zinc-cadmium efflux system</fullName>
    </submittedName>
</protein>
<keyword evidence="4" id="KW-1185">Reference proteome</keyword>
<keyword evidence="2" id="KW-0813">Transport</keyword>
<evidence type="ECO:0000256" key="1">
    <source>
        <dbReference type="ARBA" id="ARBA00009477"/>
    </source>
</evidence>
<sequence>MKSIKILAFLAVLLHFSCKSEPEVDTANRNENFEGIRITKEQFDHNEMELGTLTVQNFPDVIRVTGKIDVPPENRAIINVFEGGYVKRSPLLEGSKVKQGQLILSLENPRYVELQQEYLELAGQLDYLRSETERQEIMFGEKITSEKNFLRAQSEYKTGLARYNALRKRLQMLNIDPQKVEEGTVSSEILINAPISGTVDQVNVSRGMFVEPNYNIMEIVNTDHLHLELNVFEKDLMRIAEGQKVHFTMPQYPAKSYEAEIWLVGKTIDEDRTAGVHAHLADSLKEKFAVGMFVEAQIITKNKDLPALPEEAIVEVDNAFYVLVLDQSSGENYNFKRRQVKPAVTFNGYTALEDPEALTGKQILTRGAFNLLGN</sequence>
<dbReference type="GO" id="GO:0060003">
    <property type="term" value="P:copper ion export"/>
    <property type="evidence" value="ECO:0007669"/>
    <property type="project" value="TreeGrafter"/>
</dbReference>
<dbReference type="NCBIfam" id="TIGR01730">
    <property type="entry name" value="RND_mfp"/>
    <property type="match status" value="1"/>
</dbReference>
<dbReference type="InterPro" id="IPR051909">
    <property type="entry name" value="MFP_Cation_Efflux"/>
</dbReference>
<dbReference type="GO" id="GO:0015679">
    <property type="term" value="P:plasma membrane copper ion transport"/>
    <property type="evidence" value="ECO:0007669"/>
    <property type="project" value="TreeGrafter"/>
</dbReference>
<dbReference type="SUPFAM" id="SSF111369">
    <property type="entry name" value="HlyD-like secretion proteins"/>
    <property type="match status" value="1"/>
</dbReference>
<name>A0A285X2I2_9FLAO</name>
<dbReference type="EMBL" id="OCMF01000001">
    <property type="protein sequence ID" value="SOC79522.1"/>
    <property type="molecule type" value="Genomic_DNA"/>
</dbReference>
<reference evidence="4" key="1">
    <citation type="submission" date="2017-09" db="EMBL/GenBank/DDBJ databases">
        <authorList>
            <person name="Varghese N."/>
            <person name="Submissions S."/>
        </authorList>
    </citation>
    <scope>NUCLEOTIDE SEQUENCE [LARGE SCALE GENOMIC DNA]</scope>
    <source>
        <strain evidence="4">CGMCC 1.12641</strain>
    </source>
</reference>
<dbReference type="GO" id="GO:0030313">
    <property type="term" value="C:cell envelope"/>
    <property type="evidence" value="ECO:0007669"/>
    <property type="project" value="TreeGrafter"/>
</dbReference>
<dbReference type="Proteomes" id="UP000219193">
    <property type="component" value="Unassembled WGS sequence"/>
</dbReference>
<dbReference type="GO" id="GO:0016020">
    <property type="term" value="C:membrane"/>
    <property type="evidence" value="ECO:0007669"/>
    <property type="project" value="InterPro"/>
</dbReference>
<evidence type="ECO:0000256" key="2">
    <source>
        <dbReference type="ARBA" id="ARBA00022448"/>
    </source>
</evidence>
<dbReference type="PANTHER" id="PTHR30097:SF4">
    <property type="entry name" value="SLR6042 PROTEIN"/>
    <property type="match status" value="1"/>
</dbReference>
<dbReference type="InterPro" id="IPR006143">
    <property type="entry name" value="RND_pump_MFP"/>
</dbReference>
<organism evidence="3 4">
    <name type="scientific">Salinimicrobium sediminis</name>
    <dbReference type="NCBI Taxonomy" id="1343891"/>
    <lineage>
        <taxon>Bacteria</taxon>
        <taxon>Pseudomonadati</taxon>
        <taxon>Bacteroidota</taxon>
        <taxon>Flavobacteriia</taxon>
        <taxon>Flavobacteriales</taxon>
        <taxon>Flavobacteriaceae</taxon>
        <taxon>Salinimicrobium</taxon>
    </lineage>
</organism>
<evidence type="ECO:0000313" key="4">
    <source>
        <dbReference type="Proteomes" id="UP000219193"/>
    </source>
</evidence>
<dbReference type="GO" id="GO:0022857">
    <property type="term" value="F:transmembrane transporter activity"/>
    <property type="evidence" value="ECO:0007669"/>
    <property type="project" value="InterPro"/>
</dbReference>
<comment type="similarity">
    <text evidence="1">Belongs to the membrane fusion protein (MFP) (TC 8.A.1) family.</text>
</comment>
<gene>
    <name evidence="3" type="ORF">SAMN06296241_1047</name>
</gene>
<dbReference type="PANTHER" id="PTHR30097">
    <property type="entry name" value="CATION EFFLUX SYSTEM PROTEIN CUSB"/>
    <property type="match status" value="1"/>
</dbReference>
<dbReference type="Gene3D" id="2.40.30.170">
    <property type="match status" value="1"/>
</dbReference>
<dbReference type="RefSeq" id="WP_097055247.1">
    <property type="nucleotide sequence ID" value="NZ_OCMF01000001.1"/>
</dbReference>
<evidence type="ECO:0000313" key="3">
    <source>
        <dbReference type="EMBL" id="SOC79522.1"/>
    </source>
</evidence>
<dbReference type="OrthoDB" id="9814657at2"/>
<dbReference type="AlphaFoldDB" id="A0A285X2I2"/>
<accession>A0A285X2I2</accession>
<dbReference type="Gene3D" id="2.40.50.100">
    <property type="match status" value="1"/>
</dbReference>
<proteinExistence type="inferred from homology"/>